<evidence type="ECO:0000313" key="4">
    <source>
        <dbReference type="Proteomes" id="UP000178040"/>
    </source>
</evidence>
<evidence type="ECO:0000259" key="2">
    <source>
        <dbReference type="Pfam" id="PF00892"/>
    </source>
</evidence>
<feature type="transmembrane region" description="Helical" evidence="1">
    <location>
        <begin position="36"/>
        <end position="56"/>
    </location>
</feature>
<feature type="transmembrane region" description="Helical" evidence="1">
    <location>
        <begin position="237"/>
        <end position="255"/>
    </location>
</feature>
<keyword evidence="1" id="KW-0812">Transmembrane</keyword>
<name>A0A1F7IIR9_9BACT</name>
<dbReference type="PANTHER" id="PTHR22911">
    <property type="entry name" value="ACYL-MALONYL CONDENSING ENZYME-RELATED"/>
    <property type="match status" value="1"/>
</dbReference>
<feature type="transmembrane region" description="Helical" evidence="1">
    <location>
        <begin position="119"/>
        <end position="136"/>
    </location>
</feature>
<feature type="transmembrane region" description="Helical" evidence="1">
    <location>
        <begin position="148"/>
        <end position="164"/>
    </location>
</feature>
<sequence length="280" mass="31737">MSWFSYAILATFCFTSYDLISRILSLKSINPRVFSVIFCTLVSLFAIVLFFFAPTYPEKMNRFIFILGIVGLLIWAIFGRLEYYVHKMVEASTLTIVIRLAYVITFLGSLILLNEHITLKKILAVIVIFIANILIIKPTGRKKLDTGIFYALLLAFFLGIGWMIDKIVSNHWGVSFYVILSFLSPAVLNALIPPIKKKEFISEIRNTSWHIILLALLNTLGYYFLLKAFALGEASRVILVTSMAQIMTIVLGIWLLKERDNALRKILAGLLAFGGILLLR</sequence>
<feature type="domain" description="EamA" evidence="2">
    <location>
        <begin position="146"/>
        <end position="279"/>
    </location>
</feature>
<feature type="transmembrane region" description="Helical" evidence="1">
    <location>
        <begin position="207"/>
        <end position="225"/>
    </location>
</feature>
<dbReference type="AlphaFoldDB" id="A0A1F7IIR9"/>
<feature type="transmembrane region" description="Helical" evidence="1">
    <location>
        <begin position="93"/>
        <end position="113"/>
    </location>
</feature>
<dbReference type="Pfam" id="PF00892">
    <property type="entry name" value="EamA"/>
    <property type="match status" value="2"/>
</dbReference>
<evidence type="ECO:0000256" key="1">
    <source>
        <dbReference type="SAM" id="Phobius"/>
    </source>
</evidence>
<feature type="transmembrane region" description="Helical" evidence="1">
    <location>
        <begin position="176"/>
        <end position="195"/>
    </location>
</feature>
<feature type="domain" description="EamA" evidence="2">
    <location>
        <begin position="2"/>
        <end position="136"/>
    </location>
</feature>
<reference evidence="3 4" key="1">
    <citation type="journal article" date="2016" name="Nat. Commun.">
        <title>Thousands of microbial genomes shed light on interconnected biogeochemical processes in an aquifer system.</title>
        <authorList>
            <person name="Anantharaman K."/>
            <person name="Brown C.T."/>
            <person name="Hug L.A."/>
            <person name="Sharon I."/>
            <person name="Castelle C.J."/>
            <person name="Probst A.J."/>
            <person name="Thomas B.C."/>
            <person name="Singh A."/>
            <person name="Wilkins M.J."/>
            <person name="Karaoz U."/>
            <person name="Brodie E.L."/>
            <person name="Williams K.H."/>
            <person name="Hubbard S.S."/>
            <person name="Banfield J.F."/>
        </authorList>
    </citation>
    <scope>NUCLEOTIDE SEQUENCE [LARGE SCALE GENOMIC DNA]</scope>
</reference>
<keyword evidence="1" id="KW-0472">Membrane</keyword>
<accession>A0A1F7IIR9</accession>
<organism evidence="3 4">
    <name type="scientific">Candidatus Roizmanbacteria bacterium RIFCSPLOWO2_01_FULL_37_16</name>
    <dbReference type="NCBI Taxonomy" id="1802058"/>
    <lineage>
        <taxon>Bacteria</taxon>
        <taxon>Candidatus Roizmaniibacteriota</taxon>
    </lineage>
</organism>
<proteinExistence type="predicted"/>
<dbReference type="InterPro" id="IPR037185">
    <property type="entry name" value="EmrE-like"/>
</dbReference>
<dbReference type="InterPro" id="IPR000620">
    <property type="entry name" value="EamA_dom"/>
</dbReference>
<comment type="caution">
    <text evidence="3">The sequence shown here is derived from an EMBL/GenBank/DDBJ whole genome shotgun (WGS) entry which is preliminary data.</text>
</comment>
<protein>
    <recommendedName>
        <fullName evidence="2">EamA domain-containing protein</fullName>
    </recommendedName>
</protein>
<dbReference type="GO" id="GO:0016020">
    <property type="term" value="C:membrane"/>
    <property type="evidence" value="ECO:0007669"/>
    <property type="project" value="InterPro"/>
</dbReference>
<evidence type="ECO:0000313" key="3">
    <source>
        <dbReference type="EMBL" id="OGK43214.1"/>
    </source>
</evidence>
<feature type="transmembrane region" description="Helical" evidence="1">
    <location>
        <begin position="6"/>
        <end position="24"/>
    </location>
</feature>
<dbReference type="Proteomes" id="UP000178040">
    <property type="component" value="Unassembled WGS sequence"/>
</dbReference>
<keyword evidence="1" id="KW-1133">Transmembrane helix</keyword>
<dbReference type="EMBL" id="MGAI01000058">
    <property type="protein sequence ID" value="OGK43214.1"/>
    <property type="molecule type" value="Genomic_DNA"/>
</dbReference>
<gene>
    <name evidence="3" type="ORF">A3B40_03045</name>
</gene>
<feature type="transmembrane region" description="Helical" evidence="1">
    <location>
        <begin position="62"/>
        <end position="81"/>
    </location>
</feature>
<dbReference type="SUPFAM" id="SSF103481">
    <property type="entry name" value="Multidrug resistance efflux transporter EmrE"/>
    <property type="match status" value="2"/>
</dbReference>